<evidence type="ECO:0000313" key="1">
    <source>
        <dbReference type="EMBL" id="GAJ16225.1"/>
    </source>
</evidence>
<organism evidence="1">
    <name type="scientific">marine sediment metagenome</name>
    <dbReference type="NCBI Taxonomy" id="412755"/>
    <lineage>
        <taxon>unclassified sequences</taxon>
        <taxon>metagenomes</taxon>
        <taxon>ecological metagenomes</taxon>
    </lineage>
</organism>
<dbReference type="EMBL" id="BARW01026319">
    <property type="protein sequence ID" value="GAJ16225.1"/>
    <property type="molecule type" value="Genomic_DNA"/>
</dbReference>
<gene>
    <name evidence="1" type="ORF">S12H4_42950</name>
</gene>
<sequence>RIMMEDWEDVRSVQRVFFGREINIKLIIDQPCFLKKKNTFAHQFDKIF</sequence>
<comment type="caution">
    <text evidence="1">The sequence shown here is derived from an EMBL/GenBank/DDBJ whole genome shotgun (WGS) entry which is preliminary data.</text>
</comment>
<protein>
    <submittedName>
        <fullName evidence="1">Uncharacterized protein</fullName>
    </submittedName>
</protein>
<proteinExistence type="predicted"/>
<accession>X1VX97</accession>
<feature type="non-terminal residue" evidence="1">
    <location>
        <position position="1"/>
    </location>
</feature>
<dbReference type="AlphaFoldDB" id="X1VX97"/>
<reference evidence="1" key="1">
    <citation type="journal article" date="2014" name="Front. Microbiol.">
        <title>High frequency of phylogenetically diverse reductive dehalogenase-homologous genes in deep subseafloor sedimentary metagenomes.</title>
        <authorList>
            <person name="Kawai M."/>
            <person name="Futagami T."/>
            <person name="Toyoda A."/>
            <person name="Takaki Y."/>
            <person name="Nishi S."/>
            <person name="Hori S."/>
            <person name="Arai W."/>
            <person name="Tsubouchi T."/>
            <person name="Morono Y."/>
            <person name="Uchiyama I."/>
            <person name="Ito T."/>
            <person name="Fujiyama A."/>
            <person name="Inagaki F."/>
            <person name="Takami H."/>
        </authorList>
    </citation>
    <scope>NUCLEOTIDE SEQUENCE</scope>
    <source>
        <strain evidence="1">Expedition CK06-06</strain>
    </source>
</reference>
<name>X1VX97_9ZZZZ</name>